<sequence>MKVIKAFTFLGLVASAAANATAVEYELNVELPVISEGQYHRPYVAIWIEDDSKQVLKNLALWKQKDKWLPDLKRYYRRVLRANETVLDGFTGATKYSGQHQILWNGLSDNNEVLAQGRYSLCVEAAREKGGREIQCLPFQYGKDAKSVQGSHELAAISFVVKS</sequence>
<dbReference type="AlphaFoldDB" id="A0A975DHK3"/>
<dbReference type="Pfam" id="PF10029">
    <property type="entry name" value="DUF2271"/>
    <property type="match status" value="1"/>
</dbReference>
<dbReference type="InterPro" id="IPR014469">
    <property type="entry name" value="DUF2271"/>
</dbReference>
<keyword evidence="1" id="KW-0732">Signal</keyword>
<evidence type="ECO:0000313" key="3">
    <source>
        <dbReference type="Proteomes" id="UP000664904"/>
    </source>
</evidence>
<protein>
    <submittedName>
        <fullName evidence="2">DUF2271 domain-containing protein</fullName>
    </submittedName>
</protein>
<gene>
    <name evidence="2" type="ORF">J5O05_15930</name>
</gene>
<organism evidence="2 3">
    <name type="scientific">Pseudoalteromonas xiamenensis</name>
    <dbReference type="NCBI Taxonomy" id="882626"/>
    <lineage>
        <taxon>Bacteria</taxon>
        <taxon>Pseudomonadati</taxon>
        <taxon>Pseudomonadota</taxon>
        <taxon>Gammaproteobacteria</taxon>
        <taxon>Alteromonadales</taxon>
        <taxon>Pseudoalteromonadaceae</taxon>
        <taxon>Pseudoalteromonas</taxon>
    </lineage>
</organism>
<dbReference type="Proteomes" id="UP000664904">
    <property type="component" value="Chromosome"/>
</dbReference>
<dbReference type="Gene3D" id="2.60.40.4070">
    <property type="match status" value="1"/>
</dbReference>
<evidence type="ECO:0000256" key="1">
    <source>
        <dbReference type="SAM" id="SignalP"/>
    </source>
</evidence>
<keyword evidence="3" id="KW-1185">Reference proteome</keyword>
<dbReference type="EMBL" id="CP072133">
    <property type="protein sequence ID" value="QTH71257.1"/>
    <property type="molecule type" value="Genomic_DNA"/>
</dbReference>
<accession>A0A975DHK3</accession>
<feature type="chain" id="PRO_5037399549" evidence="1">
    <location>
        <begin position="21"/>
        <end position="163"/>
    </location>
</feature>
<feature type="signal peptide" evidence="1">
    <location>
        <begin position="1"/>
        <end position="20"/>
    </location>
</feature>
<name>A0A975DHK3_9GAMM</name>
<evidence type="ECO:0000313" key="2">
    <source>
        <dbReference type="EMBL" id="QTH71257.1"/>
    </source>
</evidence>
<dbReference type="PIRSF" id="PIRSF014995">
    <property type="entry name" value="UCP014995"/>
    <property type="match status" value="1"/>
</dbReference>
<proteinExistence type="predicted"/>
<reference evidence="2" key="1">
    <citation type="submission" date="2021-03" db="EMBL/GenBank/DDBJ databases">
        <title>Complete Genome of Pseudoalteromonas xiamenensis STKMTI.2, a new potential marine bacterium producing anti-Vibrio compounds.</title>
        <authorList>
            <person name="Handayani D.P."/>
            <person name="Isnansetyo A."/>
            <person name="Istiqomah I."/>
            <person name="Jumina J."/>
        </authorList>
    </citation>
    <scope>NUCLEOTIDE SEQUENCE</scope>
    <source>
        <strain evidence="2">STKMTI.2</strain>
    </source>
</reference>
<dbReference type="RefSeq" id="WP_208842898.1">
    <property type="nucleotide sequence ID" value="NZ_CP072133.1"/>
</dbReference>
<dbReference type="KEGG" id="pxi:J5O05_15930"/>